<feature type="domain" description="PKD" evidence="16">
    <location>
        <begin position="217"/>
        <end position="285"/>
    </location>
</feature>
<feature type="transmembrane region" description="Helical" evidence="15">
    <location>
        <begin position="3058"/>
        <end position="3080"/>
    </location>
</feature>
<dbReference type="GO" id="GO:0005929">
    <property type="term" value="C:cilium"/>
    <property type="evidence" value="ECO:0007669"/>
    <property type="project" value="UniProtKB-SubCell"/>
</dbReference>
<feature type="domain" description="PKD" evidence="16">
    <location>
        <begin position="1454"/>
        <end position="1507"/>
    </location>
</feature>
<feature type="region of interest" description="Disordered" evidence="14">
    <location>
        <begin position="3776"/>
        <end position="4036"/>
    </location>
</feature>
<evidence type="ECO:0000256" key="9">
    <source>
        <dbReference type="ARBA" id="ARBA00023136"/>
    </source>
</evidence>
<dbReference type="GO" id="GO:0005886">
    <property type="term" value="C:plasma membrane"/>
    <property type="evidence" value="ECO:0007669"/>
    <property type="project" value="UniProtKB-SubCell"/>
</dbReference>
<keyword evidence="11" id="KW-0325">Glycoprotein</keyword>
<dbReference type="InterPro" id="IPR000434">
    <property type="entry name" value="PC1"/>
</dbReference>
<dbReference type="Pfam" id="PF01477">
    <property type="entry name" value="PLAT"/>
    <property type="match status" value="1"/>
</dbReference>
<feature type="compositionally biased region" description="Low complexity" evidence="14">
    <location>
        <begin position="1817"/>
        <end position="1829"/>
    </location>
</feature>
<sequence length="4036" mass="446302">MTAVESSRERDERWRSWGGGGGGGRGCLLGTGSSVCNSNSSLGGASEEFVSVFTTEGPFISHVEVLVLSSPVYVGHVVPLEVRVQLGGLPETGEGFLGLNGSDFGELFFVWSLDGVQFRQDNISALENETFVLPIIHTFSQPGWTWLGIQVTNLVSTGSSFLNQSVVVPRPTDLQLFLTDSVHQLPSCIPQSINATLRLVAVFKDVPVTMQGSVALGTNLTFAWDFGDGGDVEVVTPYLNSAPCVGKDCTAVNKSHTFTQLGIYDVRLEVNNSLGSLQAGLRVVVLDRGLANLTLERHDSSPNVTKPGVASKFVVSMATASREVSYLRVDFGDGDVLTYALIDSNDTLLVREGQDRLLLLSSYGEGCTLHVEVDHTYTDEGIFTVSIQAFNNYTTLNQTLTNAVEVVRELKDIRLNAKRAAKLNEVVVMTLTLASKSDSAIYSWGFLHRESQTWFNTTTNTTTLSHTFTTVGTYTIAIEASNEVSRISMEGMIKIQIPIGNVSITSQSPSPAATWETVTVSALLHSGSDPIFTWSFGDYYPSIVRSENMTSTADHVYRRPGEYIAIVSVDNMVSRSSNHVRFTILESVSTLLLTTTGPLELGNNVTVTASVEGGTDVQFEVDDGQGFVEVSRSRTNPKSASSVHSFSAVGTYPVTYVAYNNISRVTKTTEIIVQEMVGNVTIATPGRVIVGEIATFYAQINGVLTSERPVLYHWTVEGATVVTRSPVWYTSLASVGTVTVTLKVSNLVSTSSAAKVVDVEPLGSEPYLVVSGPTAVGQQVQLAIKNVQSGATVNIDYGDNTTATLTTPNGQLTFSHTYAQTGEFWLNVALSEGANGGFYSLGGVAVIEEPITGLEIAGPSAVRQLSTLVGHVWTAGVLSGTNLVYAWSFGTNQTEQTALSKVTKEFTKPGTYNLTLTATNGLGSATSVTKVTAQHSIDSLDLSVKNTIPGYRNQFAITISGGREFWVTVDLGDGNVTQFSSENPGNGVDFKVLTPSSHHTVVPKYECVVHHAYSDVGDYSVSVNVSNYINSMAATKVLKVDTPITGVTISTTSPRYVAATQPVTFIATVATGNNLMFYWQTEPQTFVYPTKITETHNSSEVVYQFPQARDLNVSVRVTNAIYQFGAPSEIGGITVHLPFLISVNHPVSQVSIEPMTGIYAAADNATVSFDAKTHGGSNVMFHVDFGDGTTASGVAVFGLLGLRREFTHKYTAEGVYHVSVTATNPLNQVTANMSAPMYVMRPPGHVYIISPSPLNPYFKPGETIHFNGSVTSGSNLTFDWSFGDQTELIDAELSVSHTYLDVSDVGYLVRLTAKNRVKPVYAYLQIFVQHVIQGCDTVVEGGRIHEYNTPVTLRITPQPLAASAPQTFYEWDIQSQFSSWSSWDQTYLNFKSYRTLLPGSYTALTKANNRVSNLTDCTPVEFRVVERLSRISLQLQNQAIFGQTFEFNVYHFRGSDVRYTWDFGDGSHSNESNRHASHKYLREGHFIVKVAASNPLGNETTTLDVFVLRRFCLQPQVNVIPADLETVFSKPLRLEADINVQCDISNALWYRWEFRNASATNGTVVTYQGAHTRGLHQKVLCLPPRSVPPGNYSVLLRVGINNTIVTTKAEARVVMAPTPIVSVIKGGVMRYFNTNDTVELDGTASYDPDNQTAILRYNWTCYLLTNTSKSCFRENVNLPSLDQPILQVTREHLLPMKADKVPLEYVFNLTVSNGGKANSTTTVVILTDIVRYSVSIQCKGCKNTVVNSDYRLSMEASCPDCPGDLKYEWEVNLVHDGRAATPAGAHDEGQCVKSDGSSYILYLRWANSTASSLNLSTTTAAPTSTSTPTPDNAGPSSTPLPNFNPFPGFGDMQEGSEDSDRHKRDVDDIDLHPASGPVRRRRQTEGMIMEGGSANFGNPSEGGEGGRGNGPGRGTGSGSGSPGVDVPTVPPATPPDGAFDGNKKDKENPHIVSYARTAIPIRPEQTVTGLHQQSLIISPHVLTQGRFHIIQVKVKDKDSRVVGETWADIWVNESPVYGKCDVRPSNGIELQTTFSAFCLQWVDQNTPLEYELSVSFDEAEPHHILYRGYKAEKIEFQLPAGREDRNHTVLIHLSILDRHGSRTTVCSEPVQVLPRNVSENSTLQKDLHDAILGEKGALVISQEEGDVMATNDNILLLASWLNRLSDDASVDVPLTQRQSYRQHLSEILLATRHSLVEESAILQTSAALAWVTAKASELNAPTLKAASQVLEAVTKATGRILNNSLPLAPDLLTLGTRSASHVLEGVSLRLAGGGLDNSDREDLRRVVTIVEEAVDDLLKVALNDRSIGEEPINEDTDFASHHAALYDSRSVPTLQVPGAKFVLPSTLPAVVAKQQAASAANGCVQVVMVTYKGNPFIGQEVQSRVASLKLFDCLSNPIVVQNLTDESLIRMELQNTPDQNAVPQQYQLKKENMNIHKFNVTVENLRQSLQVELEFLKQAQGRSFPIALLISFDQPPSPTHHWLKKEYHHLDSSLKIYIPAGRLNQTSTYYLGVVDASFDAGRPRNGEIRERGYALRMWWGDCVYWNEQIPAWSSEGCYHEESSTYATTHCSCNHLTSFAGHFSPVSSDLTVVKVDTFFVESPNYVPPMFVGCVVIIYIMLLILCCRFDTGCERREVICLEDNSPTDKQRYEIMIETGSLKGAGTTAKVSIILHGMEGISETRELVCQGKKEMFKPNSRHTFLATLPEGLGKLWKVQLWHNNAGRSPSWYLSTVIVKDLNTGQKYYFICERWFAVEEDDGRIEREIPALEGKPGFQRVFWTKGWQYFCDYHIWSSIITRPAYSRFSRAERLTCCFTMLMAYMCLDCLWFHWKEPHLEYRGEFGLLDLSWKAIAVGAICSAIVGPLYVLLAFLYRRSELKKSKHSTEERYKSLVKNDDEQSERSSETPTVLPIMTHSLIDQSLIHWQSLQEWAQKTWEKRYQQSMSSSESVKPKKGYETEASSGFEDCLSQDRTAAVLSDTSDQDTRSDHSDNGAKVLASTDVVLIEDHTRGPQNCLCPLCFRYIVWTLCLVIASGCGAVTVMYGLNFGHVKSVMWLQSFYFSLMTSVFFTQPVVILLAVLITACKYRNEASILNVEDIEYCEDVKLVGAGNMALSFGCRNEDDELAKGIAARQRSRYLRFARPPQEKELIKARRRNMKEKKAYAILWDILSFAFVFLLLIFMAFGKFSSTSYQLNKALETTFLSSSSHPLEKVKHLSDWWQWGKTDMLDSLYGTSSNQFLALPGNSYIIGYAILRQLRVNEVSCEASYNISKTCRHDYSGSSKQTSDFGHNVTFGYSSLQYSSIMGQHAWYDGNGFIVRLNKTRAGAYSQLAELQTAGWTSRQTRALILEFTTFHAPTSFFSSVKVICEFPPTGQATPSVQVISTHLYKYVTVYDNLHLACELLFIIVMLYRAQKVLSHAIRLGKQFFCHPWNMVEVALTLLFLAYFVCYVYRFVLVQGTVEILRSTYHEEFVDLTFVAFWDEVLRTLVGLMLFLMLTQFLRLLRYSRLYAKIGNVYKRARWDLLTFFLAFVIWVMAYSSTGVALFNTISYQFSNLWRGIFSVSALMTGSYDLKEPLDGPTSTLAAIFLISFMIFALGMLTAYVIAILTVHYRAYHQDEIIAMSPAEWFGFFWEKILSCTGVRDGDREEEEGEEMLPAEFTIAEIEYQVDELLFKMSSLAGDVLPDKYPAEFADQDRTFGFGDDGISSGSSEIHFNEERFEQRIQKIEENLYTHEPHLAQLIQLSNIGALRTMSNEEETRLRSELEMEIFRQLQMQRQESNMHSEGYSSGSHDNSFPTQEGALSGSTSPSDGIPHLNRATFPSPPQIGALHSPQHVDLDYGSSRSAHTDSPSSVRSQNTKLEQQGDYESEMTKEKKQRIDSSGSSSRYTGKGSCKASPSPEQGFSDTESKASSQAKSQSSQMSENSGEGARPKTYATGTKNRALLSAKEPGSGYACLDSSTDSDDDGKGKKLPKKQEARLRKTKSRGRGKGKQHIPSALELESFAFDNEAYSADSDLDDPALNDLDPQPGTSKQCWS</sequence>
<feature type="compositionally biased region" description="Basic and acidic residues" evidence="14">
    <location>
        <begin position="3965"/>
        <end position="3979"/>
    </location>
</feature>
<feature type="domain" description="GAIN-B" evidence="18">
    <location>
        <begin position="2436"/>
        <end position="2588"/>
    </location>
</feature>
<evidence type="ECO:0000259" key="16">
    <source>
        <dbReference type="PROSITE" id="PS50093"/>
    </source>
</evidence>
<feature type="transmembrane region" description="Helical" evidence="15">
    <location>
        <begin position="2810"/>
        <end position="2830"/>
    </location>
</feature>
<feature type="transmembrane region" description="Helical" evidence="15">
    <location>
        <begin position="3584"/>
        <end position="3607"/>
    </location>
</feature>
<feature type="compositionally biased region" description="Polar residues" evidence="14">
    <location>
        <begin position="3776"/>
        <end position="3797"/>
    </location>
</feature>
<dbReference type="SMART" id="SM00303">
    <property type="entry name" value="GPS"/>
    <property type="match status" value="1"/>
</dbReference>
<dbReference type="Pfam" id="PF08016">
    <property type="entry name" value="PKD_channel"/>
    <property type="match status" value="1"/>
</dbReference>
<evidence type="ECO:0000256" key="10">
    <source>
        <dbReference type="ARBA" id="ARBA00023157"/>
    </source>
</evidence>
<dbReference type="SUPFAM" id="SSF49723">
    <property type="entry name" value="Lipase/lipooxygenase domain (PLAT/LH2 domain)"/>
    <property type="match status" value="1"/>
</dbReference>
<evidence type="ECO:0000259" key="18">
    <source>
        <dbReference type="PROSITE" id="PS50221"/>
    </source>
</evidence>
<dbReference type="InterPro" id="IPR046791">
    <property type="entry name" value="Polycystin_dom"/>
</dbReference>
<evidence type="ECO:0000313" key="21">
    <source>
        <dbReference type="RefSeq" id="XP_023931767.1"/>
    </source>
</evidence>
<comment type="subcellular location">
    <subcellularLocation>
        <location evidence="2">Cell membrane</location>
        <topology evidence="2">Multi-pass membrane protein</topology>
    </subcellularLocation>
    <subcellularLocation>
        <location evidence="1">Cell projection</location>
        <location evidence="1">Cilium</location>
    </subcellularLocation>
</comment>
<dbReference type="OrthoDB" id="10044145at2759"/>
<dbReference type="CDD" id="cd00146">
    <property type="entry name" value="PKD"/>
    <property type="match status" value="7"/>
</dbReference>
<dbReference type="Pfam" id="PF01825">
    <property type="entry name" value="GPS"/>
    <property type="match status" value="1"/>
</dbReference>
<evidence type="ECO:0000256" key="8">
    <source>
        <dbReference type="ARBA" id="ARBA00023069"/>
    </source>
</evidence>
<dbReference type="PROSITE" id="PS50095">
    <property type="entry name" value="PLAT"/>
    <property type="match status" value="1"/>
</dbReference>
<feature type="transmembrane region" description="Helical" evidence="15">
    <location>
        <begin position="2850"/>
        <end position="2872"/>
    </location>
</feature>
<dbReference type="RefSeq" id="XP_023931767.1">
    <property type="nucleotide sequence ID" value="XM_024075999.1"/>
</dbReference>
<feature type="region of interest" description="Disordered" evidence="14">
    <location>
        <begin position="1817"/>
        <end position="1947"/>
    </location>
</feature>
<dbReference type="GO" id="GO:0005261">
    <property type="term" value="F:monoatomic cation channel activity"/>
    <property type="evidence" value="ECO:0007669"/>
    <property type="project" value="TreeGrafter"/>
</dbReference>
<keyword evidence="6" id="KW-0677">Repeat</keyword>
<keyword evidence="12" id="KW-0966">Cell projection</keyword>
<evidence type="ECO:0000256" key="12">
    <source>
        <dbReference type="ARBA" id="ARBA00023273"/>
    </source>
</evidence>
<keyword evidence="9 15" id="KW-0472">Membrane</keyword>
<evidence type="ECO:0000256" key="6">
    <source>
        <dbReference type="ARBA" id="ARBA00022737"/>
    </source>
</evidence>
<dbReference type="Pfam" id="PF00801">
    <property type="entry name" value="PKD"/>
    <property type="match status" value="9"/>
</dbReference>
<dbReference type="InterPro" id="IPR042060">
    <property type="entry name" value="PLAT_polycystin1"/>
</dbReference>
<dbReference type="CDD" id="cd01752">
    <property type="entry name" value="PLAT_polycystin"/>
    <property type="match status" value="1"/>
</dbReference>
<proteinExistence type="inferred from homology"/>
<dbReference type="InterPro" id="IPR057244">
    <property type="entry name" value="GAIN_B"/>
</dbReference>
<evidence type="ECO:0000256" key="11">
    <source>
        <dbReference type="ARBA" id="ARBA00023180"/>
    </source>
</evidence>
<evidence type="ECO:0000256" key="5">
    <source>
        <dbReference type="ARBA" id="ARBA00022692"/>
    </source>
</evidence>
<dbReference type="PRINTS" id="PR00500">
    <property type="entry name" value="POLYCYSTIN1"/>
</dbReference>
<evidence type="ECO:0000256" key="2">
    <source>
        <dbReference type="ARBA" id="ARBA00004651"/>
    </source>
</evidence>
<dbReference type="InterPro" id="IPR002859">
    <property type="entry name" value="PKD/REJ-like"/>
</dbReference>
<dbReference type="GeneID" id="106163191"/>
<dbReference type="InterPro" id="IPR000203">
    <property type="entry name" value="GPS"/>
</dbReference>
<evidence type="ECO:0000256" key="7">
    <source>
        <dbReference type="ARBA" id="ARBA00022989"/>
    </source>
</evidence>
<evidence type="ECO:0000313" key="20">
    <source>
        <dbReference type="Proteomes" id="UP000085678"/>
    </source>
</evidence>
<keyword evidence="4" id="KW-1003">Cell membrane</keyword>
<dbReference type="Gene3D" id="2.60.60.20">
    <property type="entry name" value="PLAT/LH2 domain"/>
    <property type="match status" value="1"/>
</dbReference>
<comment type="caution">
    <text evidence="13">Lacks conserved residue(s) required for the propagation of feature annotation.</text>
</comment>
<evidence type="ECO:0000256" key="14">
    <source>
        <dbReference type="SAM" id="MobiDB-lite"/>
    </source>
</evidence>
<accession>A0A2R2MP15</accession>
<feature type="domain" description="PKD" evidence="16">
    <location>
        <begin position="526"/>
        <end position="591"/>
    </location>
</feature>
<keyword evidence="7 15" id="KW-1133">Transmembrane helix</keyword>
<feature type="compositionally biased region" description="Basic residues" evidence="14">
    <location>
        <begin position="3980"/>
        <end position="3992"/>
    </location>
</feature>
<feature type="domain" description="PKD" evidence="16">
    <location>
        <begin position="429"/>
        <end position="502"/>
    </location>
</feature>
<dbReference type="PANTHER" id="PTHR46730:SF1">
    <property type="entry name" value="PLAT DOMAIN-CONTAINING PROTEIN"/>
    <property type="match status" value="1"/>
</dbReference>
<evidence type="ECO:0000259" key="17">
    <source>
        <dbReference type="PROSITE" id="PS50095"/>
    </source>
</evidence>
<evidence type="ECO:0000256" key="4">
    <source>
        <dbReference type="ARBA" id="ARBA00022475"/>
    </source>
</evidence>
<feature type="domain" description="PKD" evidence="16">
    <location>
        <begin position="1272"/>
        <end position="1299"/>
    </location>
</feature>
<gene>
    <name evidence="21" type="primary">LOC106163191</name>
</gene>
<feature type="compositionally biased region" description="Low complexity" evidence="14">
    <location>
        <begin position="1841"/>
        <end position="1850"/>
    </location>
</feature>
<name>A0A2R2MP15_LINAN</name>
<comment type="similarity">
    <text evidence="3">Belongs to the polycystin family.</text>
</comment>
<dbReference type="InterPro" id="IPR035986">
    <property type="entry name" value="PKD_dom_sf"/>
</dbReference>
<protein>
    <submittedName>
        <fullName evidence="21">Polycystic kidney disease protein 1-like 1</fullName>
    </submittedName>
</protein>
<evidence type="ECO:0000256" key="15">
    <source>
        <dbReference type="SAM" id="Phobius"/>
    </source>
</evidence>
<feature type="compositionally biased region" description="Basic and acidic residues" evidence="14">
    <location>
        <begin position="3869"/>
        <end position="3878"/>
    </location>
</feature>
<keyword evidence="10" id="KW-1015">Disulfide bond</keyword>
<feature type="domain" description="REJ" evidence="19">
    <location>
        <begin position="1512"/>
        <end position="2227"/>
    </location>
</feature>
<evidence type="ECO:0000259" key="19">
    <source>
        <dbReference type="PROSITE" id="PS51111"/>
    </source>
</evidence>
<feature type="transmembrane region" description="Helical" evidence="15">
    <location>
        <begin position="3162"/>
        <end position="3183"/>
    </location>
</feature>
<dbReference type="SMART" id="SM00089">
    <property type="entry name" value="PKD"/>
    <property type="match status" value="11"/>
</dbReference>
<dbReference type="InterPro" id="IPR000601">
    <property type="entry name" value="PKD_dom"/>
</dbReference>
<dbReference type="KEGG" id="lak:106163191"/>
<feature type="transmembrane region" description="Helical" evidence="15">
    <location>
        <begin position="3433"/>
        <end position="3454"/>
    </location>
</feature>
<dbReference type="PROSITE" id="PS50221">
    <property type="entry name" value="GAIN_B"/>
    <property type="match status" value="1"/>
</dbReference>
<feature type="compositionally biased region" description="Gly residues" evidence="14">
    <location>
        <begin position="1900"/>
        <end position="1921"/>
    </location>
</feature>
<dbReference type="InParanoid" id="A0A2R2MP15"/>
<feature type="transmembrane region" description="Helical" evidence="15">
    <location>
        <begin position="3483"/>
        <end position="3503"/>
    </location>
</feature>
<dbReference type="SUPFAM" id="SSF49299">
    <property type="entry name" value="PKD domain"/>
    <property type="match status" value="9"/>
</dbReference>
<feature type="transmembrane region" description="Helical" evidence="15">
    <location>
        <begin position="2604"/>
        <end position="2624"/>
    </location>
</feature>
<keyword evidence="20" id="KW-1185">Reference proteome</keyword>
<dbReference type="Pfam" id="PF20519">
    <property type="entry name" value="Polycystin_dom"/>
    <property type="match status" value="1"/>
</dbReference>
<feature type="domain" description="PKD" evidence="16">
    <location>
        <begin position="879"/>
        <end position="940"/>
    </location>
</feature>
<dbReference type="GO" id="GO:0006816">
    <property type="term" value="P:calcium ion transport"/>
    <property type="evidence" value="ECO:0007669"/>
    <property type="project" value="TreeGrafter"/>
</dbReference>
<dbReference type="InterPro" id="IPR046338">
    <property type="entry name" value="GAIN_dom_sf"/>
</dbReference>
<dbReference type="PANTHER" id="PTHR46730">
    <property type="entry name" value="POLYCYSTIN-1"/>
    <property type="match status" value="1"/>
</dbReference>
<dbReference type="PROSITE" id="PS51111">
    <property type="entry name" value="REJ"/>
    <property type="match status" value="1"/>
</dbReference>
<dbReference type="Pfam" id="PF02010">
    <property type="entry name" value="REJ"/>
    <property type="match status" value="1"/>
</dbReference>
<reference evidence="21" key="1">
    <citation type="submission" date="2025-08" db="UniProtKB">
        <authorList>
            <consortium name="RefSeq"/>
        </authorList>
    </citation>
    <scope>IDENTIFICATION</scope>
    <source>
        <tissue evidence="21">Gonads</tissue>
    </source>
</reference>
<feature type="transmembrane region" description="Helical" evidence="15">
    <location>
        <begin position="3022"/>
        <end position="3046"/>
    </location>
</feature>
<organism evidence="20 21">
    <name type="scientific">Lingula anatina</name>
    <name type="common">Brachiopod</name>
    <name type="synonym">Lingula unguis</name>
    <dbReference type="NCBI Taxonomy" id="7574"/>
    <lineage>
        <taxon>Eukaryota</taxon>
        <taxon>Metazoa</taxon>
        <taxon>Spiralia</taxon>
        <taxon>Lophotrochozoa</taxon>
        <taxon>Brachiopoda</taxon>
        <taxon>Linguliformea</taxon>
        <taxon>Lingulata</taxon>
        <taxon>Lingulida</taxon>
        <taxon>Linguloidea</taxon>
        <taxon>Lingulidae</taxon>
        <taxon>Lingula</taxon>
    </lineage>
</organism>
<evidence type="ECO:0000256" key="1">
    <source>
        <dbReference type="ARBA" id="ARBA00004138"/>
    </source>
</evidence>
<dbReference type="STRING" id="7574.A0A2R2MP15"/>
<dbReference type="InterPro" id="IPR001024">
    <property type="entry name" value="PLAT/LH2_dom"/>
</dbReference>
<dbReference type="InterPro" id="IPR013122">
    <property type="entry name" value="PKD1_2_channel"/>
</dbReference>
<feature type="compositionally biased region" description="Polar residues" evidence="14">
    <location>
        <begin position="3841"/>
        <end position="3861"/>
    </location>
</feature>
<feature type="domain" description="PKD" evidence="16">
    <location>
        <begin position="1150"/>
        <end position="1234"/>
    </location>
</feature>
<dbReference type="InterPro" id="IPR022409">
    <property type="entry name" value="PKD/Chitinase_dom"/>
</dbReference>
<keyword evidence="8" id="KW-0969">Cilium</keyword>
<feature type="transmembrane region" description="Helical" evidence="15">
    <location>
        <begin position="3523"/>
        <end position="3548"/>
    </location>
</feature>
<dbReference type="Proteomes" id="UP000085678">
    <property type="component" value="Unplaced"/>
</dbReference>
<feature type="compositionally biased region" description="Low complexity" evidence="14">
    <location>
        <begin position="3909"/>
        <end position="3920"/>
    </location>
</feature>
<feature type="domain" description="PLAT" evidence="17">
    <location>
        <begin position="2648"/>
        <end position="2766"/>
    </location>
</feature>
<dbReference type="InterPro" id="IPR013783">
    <property type="entry name" value="Ig-like_fold"/>
</dbReference>
<dbReference type="Gene3D" id="2.60.40.10">
    <property type="entry name" value="Immunoglobulins"/>
    <property type="match status" value="9"/>
</dbReference>
<dbReference type="InterPro" id="IPR014010">
    <property type="entry name" value="REJ_dom"/>
</dbReference>
<dbReference type="PROSITE" id="PS50093">
    <property type="entry name" value="PKD"/>
    <property type="match status" value="7"/>
</dbReference>
<dbReference type="Gene3D" id="2.60.220.50">
    <property type="match status" value="1"/>
</dbReference>
<keyword evidence="5 15" id="KW-0812">Transmembrane</keyword>
<dbReference type="SMART" id="SM00308">
    <property type="entry name" value="LH2"/>
    <property type="match status" value="1"/>
</dbReference>
<evidence type="ECO:0000256" key="13">
    <source>
        <dbReference type="PROSITE-ProRule" id="PRU00152"/>
    </source>
</evidence>
<feature type="compositionally biased region" description="Basic and acidic residues" evidence="14">
    <location>
        <begin position="1858"/>
        <end position="1871"/>
    </location>
</feature>
<evidence type="ECO:0000256" key="3">
    <source>
        <dbReference type="ARBA" id="ARBA00007200"/>
    </source>
</evidence>
<dbReference type="InterPro" id="IPR036392">
    <property type="entry name" value="PLAT/LH2_dom_sf"/>
</dbReference>